<protein>
    <submittedName>
        <fullName evidence="1">SsDNA/dsDNA binding protein</fullName>
    </submittedName>
</protein>
<name>W6JLG7_9POXV</name>
<evidence type="ECO:0000313" key="1">
    <source>
        <dbReference type="EMBL" id="BAO49456.1"/>
    </source>
</evidence>
<accession>W6JLG7</accession>
<dbReference type="Proteomes" id="UP000174145">
    <property type="component" value="Segment"/>
</dbReference>
<reference evidence="1 2" key="1">
    <citation type="journal article" date="2014" name="Virology">
        <title>The complete genome sequence of the Alphaentomopoxvirus Anomala cuprea entomopoxvirus, including its terminal hairpin loop sequences, suggests a potentially unique mode of apoptosis inhibition and mode of DNA replication.</title>
        <authorList>
            <person name="Mitsuhashi W."/>
            <person name="Miyamoto K."/>
            <person name="Wada S."/>
        </authorList>
    </citation>
    <scope>NUCLEOTIDE SEQUENCE [LARGE SCALE GENOMIC DNA]</scope>
    <source>
        <strain evidence="1">CV6M</strain>
    </source>
</reference>
<dbReference type="OrthoDB" id="8723at10239"/>
<proteinExistence type="predicted"/>
<organism evidence="1 2">
    <name type="scientific">Alphaentomopoxvirus acuprea</name>
    <dbReference type="NCBI Taxonomy" id="62099"/>
    <lineage>
        <taxon>Viruses</taxon>
        <taxon>Varidnaviria</taxon>
        <taxon>Bamfordvirae</taxon>
        <taxon>Nucleocytoviricota</taxon>
        <taxon>Pokkesviricetes</taxon>
        <taxon>Chitovirales</taxon>
        <taxon>Poxviridae</taxon>
        <taxon>Entomopoxvirinae</taxon>
        <taxon>Alphaentomopoxvirus</taxon>
    </lineage>
</organism>
<dbReference type="KEGG" id="vg:18263525"/>
<evidence type="ECO:0000313" key="2">
    <source>
        <dbReference type="Proteomes" id="UP000174145"/>
    </source>
</evidence>
<sequence length="249" mass="29066">MYESPATTISNYDLYSSRYVNLIDMFAGAASSSDKKSILRIIGKTFIKDSSIYPYIHYDKSIKDIILYNIYDLRDYIKDNPEFTIQNFTNSLGTLKNRIMLLSGDTKFKCRYPNRTIFCDTSYPILITYTLNDDINIVIENPVDKIDKYQLSNDMAYIYKQQDTYVMSIDKDMTNIIKYYEIYKQDNKIMLSEISDISMPITPKDSYEPLLLKDIGPAIHDIIAPTIFNFDDYISNKNEELVKSNKKKK</sequence>
<keyword evidence="2" id="KW-1185">Reference proteome</keyword>
<dbReference type="RefSeq" id="YP_009001569.1">
    <property type="nucleotide sequence ID" value="NC_023426.1"/>
</dbReference>
<dbReference type="EMBL" id="AP013055">
    <property type="protein sequence ID" value="BAO49456.1"/>
    <property type="molecule type" value="Genomic_DNA"/>
</dbReference>
<dbReference type="GeneID" id="18263525"/>